<keyword evidence="6" id="KW-0547">Nucleotide-binding</keyword>
<dbReference type="InterPro" id="IPR003593">
    <property type="entry name" value="AAA+_ATPase"/>
</dbReference>
<keyword evidence="5" id="KW-0472">Membrane</keyword>
<dbReference type="InterPro" id="IPR003439">
    <property type="entry name" value="ABC_transporter-like_ATP-bd"/>
</dbReference>
<dbReference type="Proteomes" id="UP000434209">
    <property type="component" value="Chromosome 2"/>
</dbReference>
<dbReference type="SUPFAM" id="SSF52540">
    <property type="entry name" value="P-loop containing nucleoside triphosphate hydrolases"/>
    <property type="match status" value="1"/>
</dbReference>
<reference evidence="9 10" key="1">
    <citation type="submission" date="2019-12" db="EMBL/GenBank/DDBJ databases">
        <title>Paraburkholderia acidiphila 7Q-K02 sp. nov and Paraburkholderia acidisoli DHF22 sp. nov., two strains isolated from forest soil.</title>
        <authorList>
            <person name="Gao Z."/>
            <person name="Qiu L."/>
        </authorList>
    </citation>
    <scope>NUCLEOTIDE SEQUENCE [LARGE SCALE GENOMIC DNA]</scope>
    <source>
        <strain evidence="9 10">7Q-K02</strain>
    </source>
</reference>
<dbReference type="GO" id="GO:0005524">
    <property type="term" value="F:ATP binding"/>
    <property type="evidence" value="ECO:0007669"/>
    <property type="project" value="UniProtKB-KW"/>
</dbReference>
<name>A0A7Z2G8G9_9BURK</name>
<keyword evidence="5" id="KW-0997">Cell inner membrane</keyword>
<dbReference type="KEGG" id="pacp:FAZ97_19570"/>
<dbReference type="InterPro" id="IPR027417">
    <property type="entry name" value="P-loop_NTPase"/>
</dbReference>
<evidence type="ECO:0000313" key="10">
    <source>
        <dbReference type="Proteomes" id="UP000434209"/>
    </source>
</evidence>
<evidence type="ECO:0000313" key="9">
    <source>
        <dbReference type="EMBL" id="QGZ57135.1"/>
    </source>
</evidence>
<dbReference type="EMBL" id="CP046910">
    <property type="protein sequence ID" value="QGZ57135.1"/>
    <property type="molecule type" value="Genomic_DNA"/>
</dbReference>
<dbReference type="Pfam" id="PF00005">
    <property type="entry name" value="ABC_tran"/>
    <property type="match status" value="1"/>
</dbReference>
<dbReference type="PANTHER" id="PTHR42711">
    <property type="entry name" value="ABC TRANSPORTER ATP-BINDING PROTEIN"/>
    <property type="match status" value="1"/>
</dbReference>
<proteinExistence type="inferred from homology"/>
<dbReference type="AlphaFoldDB" id="A0A7Z2G8G9"/>
<dbReference type="GO" id="GO:0016887">
    <property type="term" value="F:ATP hydrolysis activity"/>
    <property type="evidence" value="ECO:0007669"/>
    <property type="project" value="InterPro"/>
</dbReference>
<keyword evidence="2" id="KW-0813">Transport</keyword>
<comment type="similarity">
    <text evidence="1">Belongs to the ABC transporter superfamily.</text>
</comment>
<keyword evidence="7 9" id="KW-0067">ATP-binding</keyword>
<dbReference type="InterPro" id="IPR050763">
    <property type="entry name" value="ABC_transporter_ATP-binding"/>
</dbReference>
<evidence type="ECO:0000256" key="6">
    <source>
        <dbReference type="ARBA" id="ARBA00022741"/>
    </source>
</evidence>
<evidence type="ECO:0000256" key="7">
    <source>
        <dbReference type="ARBA" id="ARBA00022840"/>
    </source>
</evidence>
<evidence type="ECO:0000256" key="5">
    <source>
        <dbReference type="ARBA" id="ARBA00022519"/>
    </source>
</evidence>
<keyword evidence="4" id="KW-1003">Cell membrane</keyword>
<accession>A0A7Z2G8G9</accession>
<dbReference type="Gene3D" id="3.40.50.300">
    <property type="entry name" value="P-loop containing nucleotide triphosphate hydrolases"/>
    <property type="match status" value="1"/>
</dbReference>
<evidence type="ECO:0000256" key="1">
    <source>
        <dbReference type="ARBA" id="ARBA00005417"/>
    </source>
</evidence>
<dbReference type="SMART" id="SM00382">
    <property type="entry name" value="AAA"/>
    <property type="match status" value="1"/>
</dbReference>
<dbReference type="InterPro" id="IPR017871">
    <property type="entry name" value="ABC_transporter-like_CS"/>
</dbReference>
<feature type="domain" description="ABC transporter" evidence="8">
    <location>
        <begin position="7"/>
        <end position="236"/>
    </location>
</feature>
<organism evidence="9 10">
    <name type="scientific">Paraburkholderia acidiphila</name>
    <dbReference type="NCBI Taxonomy" id="2571747"/>
    <lineage>
        <taxon>Bacteria</taxon>
        <taxon>Pseudomonadati</taxon>
        <taxon>Pseudomonadota</taxon>
        <taxon>Betaproteobacteria</taxon>
        <taxon>Burkholderiales</taxon>
        <taxon>Burkholderiaceae</taxon>
        <taxon>Paraburkholderia</taxon>
    </lineage>
</organism>
<gene>
    <name evidence="9" type="ORF">FAZ97_19570</name>
</gene>
<dbReference type="RefSeq" id="WP_158760084.1">
    <property type="nucleotide sequence ID" value="NZ_CP046910.1"/>
</dbReference>
<keyword evidence="10" id="KW-1185">Reference proteome</keyword>
<dbReference type="OrthoDB" id="9032630at2"/>
<dbReference type="PROSITE" id="PS50893">
    <property type="entry name" value="ABC_TRANSPORTER_2"/>
    <property type="match status" value="1"/>
</dbReference>
<dbReference type="PANTHER" id="PTHR42711:SF5">
    <property type="entry name" value="ABC TRANSPORTER ATP-BINDING PROTEIN NATA"/>
    <property type="match status" value="1"/>
</dbReference>
<keyword evidence="3" id="KW-0536">Nodulation</keyword>
<evidence type="ECO:0000256" key="4">
    <source>
        <dbReference type="ARBA" id="ARBA00022475"/>
    </source>
</evidence>
<sequence length="315" mass="33986">MMNAPGIDLRNVSFSRGGRAILDNVSMTVPGAGLVAIVGFNGAGKTTLLSLLSTLATPRSGRILVDGIDAVAMPHQVRSRIGVVFQESALEARLSAYDNLSFIARCQGLKGRTLRQRIDELMTAFGLEALAAVPVQCLSGGQRRRLELARALISRPRVLLLDEPTLGLDVATRRVFWAEIRMLVGAGHTVLCSTHHADEASDADRVVVLHGGGVLADGPWHTLCACVPGTIRLQVPDTETARRWLSAQGYRATIDEHGLAVVVANARTVMPALLQRMPCRVTSVDVTTPNLMDIVDHWREARESEPCRLPQKAAA</sequence>
<evidence type="ECO:0000256" key="2">
    <source>
        <dbReference type="ARBA" id="ARBA00022448"/>
    </source>
</evidence>
<evidence type="ECO:0000256" key="3">
    <source>
        <dbReference type="ARBA" id="ARBA00022458"/>
    </source>
</evidence>
<evidence type="ECO:0000259" key="8">
    <source>
        <dbReference type="PROSITE" id="PS50893"/>
    </source>
</evidence>
<dbReference type="PROSITE" id="PS00211">
    <property type="entry name" value="ABC_TRANSPORTER_1"/>
    <property type="match status" value="1"/>
</dbReference>
<protein>
    <submittedName>
        <fullName evidence="9">ATP-binding cassette domain-containing protein</fullName>
    </submittedName>
</protein>